<dbReference type="Pfam" id="PF04909">
    <property type="entry name" value="Amidohydro_2"/>
    <property type="match status" value="1"/>
</dbReference>
<dbReference type="SUPFAM" id="SSF51556">
    <property type="entry name" value="Metallo-dependent hydrolases"/>
    <property type="match status" value="1"/>
</dbReference>
<dbReference type="InterPro" id="IPR006680">
    <property type="entry name" value="Amidohydro-rel"/>
</dbReference>
<keyword evidence="1" id="KW-0456">Lyase</keyword>
<evidence type="ECO:0000259" key="2">
    <source>
        <dbReference type="Pfam" id="PF04909"/>
    </source>
</evidence>
<accession>A0A6J7UED8</accession>
<dbReference type="CDD" id="cd01292">
    <property type="entry name" value="metallo-dependent_hydrolases"/>
    <property type="match status" value="1"/>
</dbReference>
<dbReference type="AlphaFoldDB" id="A0A6J7UED8"/>
<dbReference type="PANTHER" id="PTHR21240">
    <property type="entry name" value="2-AMINO-3-CARBOXYLMUCONATE-6-SEMIALDEHYDE DECARBOXYLASE"/>
    <property type="match status" value="1"/>
</dbReference>
<dbReference type="GO" id="GO:0016787">
    <property type="term" value="F:hydrolase activity"/>
    <property type="evidence" value="ECO:0007669"/>
    <property type="project" value="InterPro"/>
</dbReference>
<feature type="domain" description="Amidohydrolase-related" evidence="2">
    <location>
        <begin position="57"/>
        <end position="259"/>
    </location>
</feature>
<reference evidence="3" key="1">
    <citation type="submission" date="2020-05" db="EMBL/GenBank/DDBJ databases">
        <authorList>
            <person name="Chiriac C."/>
            <person name="Salcher M."/>
            <person name="Ghai R."/>
            <person name="Kavagutti S V."/>
        </authorList>
    </citation>
    <scope>NUCLEOTIDE SEQUENCE</scope>
</reference>
<dbReference type="InterPro" id="IPR032465">
    <property type="entry name" value="ACMSD"/>
</dbReference>
<evidence type="ECO:0000313" key="3">
    <source>
        <dbReference type="EMBL" id="CAB5064333.1"/>
    </source>
</evidence>
<dbReference type="PANTHER" id="PTHR21240:SF19">
    <property type="entry name" value="CATALYTIC_ HYDROLASE"/>
    <property type="match status" value="1"/>
</dbReference>
<protein>
    <submittedName>
        <fullName evidence="3">Unannotated protein</fullName>
    </submittedName>
</protein>
<sequence>MIVDVHTHSPTHADTVPADEMRTYSGWHDGDPVQTTNSFADYAKGMEAADISIVFNIHVPDTERFVGTPSDANRINEDTADFVKQDNRRIGFMSVDPNRHDWQEEMDKSLALGLVGIKLGANYQRFDPLGREALKVYGRAEKLNLPILFHTGTSPVQEAPIAYAHPLVTDEVALRFPDLKIIMAHIGHPFVRETISVIRKHPNVYADVSAIYARAWMVYEGLLFASEWGTMHKLLFGSDFPVTTPAYAMRKLRGVNDILEGTKLPRISLEQIEQIIHADALNILGLEDPRKKAKKENDDCYSPKIRHENL</sequence>
<evidence type="ECO:0000256" key="1">
    <source>
        <dbReference type="ARBA" id="ARBA00023239"/>
    </source>
</evidence>
<dbReference type="GO" id="GO:0016831">
    <property type="term" value="F:carboxy-lyase activity"/>
    <property type="evidence" value="ECO:0007669"/>
    <property type="project" value="InterPro"/>
</dbReference>
<dbReference type="EMBL" id="CAFBQS010000112">
    <property type="protein sequence ID" value="CAB5064333.1"/>
    <property type="molecule type" value="Genomic_DNA"/>
</dbReference>
<proteinExistence type="predicted"/>
<dbReference type="InterPro" id="IPR032466">
    <property type="entry name" value="Metal_Hydrolase"/>
</dbReference>
<organism evidence="3">
    <name type="scientific">freshwater metagenome</name>
    <dbReference type="NCBI Taxonomy" id="449393"/>
    <lineage>
        <taxon>unclassified sequences</taxon>
        <taxon>metagenomes</taxon>
        <taxon>ecological metagenomes</taxon>
    </lineage>
</organism>
<gene>
    <name evidence="3" type="ORF">UFOPK4366_00653</name>
</gene>
<name>A0A6J7UED8_9ZZZZ</name>
<dbReference type="Gene3D" id="3.20.20.140">
    <property type="entry name" value="Metal-dependent hydrolases"/>
    <property type="match status" value="1"/>
</dbReference>